<feature type="domain" description="Secretion system C-terminal sorting" evidence="2">
    <location>
        <begin position="286"/>
        <end position="355"/>
    </location>
</feature>
<protein>
    <submittedName>
        <fullName evidence="3">Por secretion system C-terminal sorting domain-containing protein</fullName>
    </submittedName>
</protein>
<sequence>MGLAQTEDVSPNLSHPSNNSLLVNNTNSSILTTSFLYDISTAIGASGNAGVVFVNNEFWVSAWASNNIHLLDSSGAFSSTFQVAGLTGTRSMTTDGTYVYCGTAGSTIYRVNPVTKVVVNTIAVSSSVTARFCTYDPTLDGGNGGFWIANFNTDIASISMTGTQLSLIPAATHGLTGMYGAAVYNNNGNHYLFVYHQGGANNDQITVLNLTTGLQTGDTYDFFVNDSQPAGSTSSLAGGMFLSSSVVSGQDTLIGVSQATPNNLLFGMNLDTVLATDSFKSSNFVVYPNPATDYLSFSTKNNVKIKQLRVVDVLGQLVIDKPNFTHSKIDISNLNSGIYFVSLFDENNQSQTIKVIKK</sequence>
<dbReference type="InterPro" id="IPR026444">
    <property type="entry name" value="Secre_tail"/>
</dbReference>
<proteinExistence type="predicted"/>
<name>A0A1M6I1S3_9FLAO</name>
<evidence type="ECO:0000259" key="2">
    <source>
        <dbReference type="Pfam" id="PF18962"/>
    </source>
</evidence>
<dbReference type="AlphaFoldDB" id="A0A1M6I1S3"/>
<reference evidence="3 4" key="1">
    <citation type="submission" date="2016-11" db="EMBL/GenBank/DDBJ databases">
        <authorList>
            <person name="Jaros S."/>
            <person name="Januszkiewicz K."/>
            <person name="Wedrychowicz H."/>
        </authorList>
    </citation>
    <scope>NUCLEOTIDE SEQUENCE [LARGE SCALE GENOMIC DNA]</scope>
    <source>
        <strain evidence="3 4">DSM 22807</strain>
    </source>
</reference>
<evidence type="ECO:0000256" key="1">
    <source>
        <dbReference type="ARBA" id="ARBA00022729"/>
    </source>
</evidence>
<keyword evidence="1" id="KW-0732">Signal</keyword>
<accession>A0A1M6I1S3</accession>
<dbReference type="STRING" id="683124.SAMN05444337_1733"/>
<gene>
    <name evidence="3" type="ORF">SAMN05444337_1733</name>
</gene>
<organism evidence="3 4">
    <name type="scientific">Flavobacterium haoranii</name>
    <dbReference type="NCBI Taxonomy" id="683124"/>
    <lineage>
        <taxon>Bacteria</taxon>
        <taxon>Pseudomonadati</taxon>
        <taxon>Bacteroidota</taxon>
        <taxon>Flavobacteriia</taxon>
        <taxon>Flavobacteriales</taxon>
        <taxon>Flavobacteriaceae</taxon>
        <taxon>Flavobacterium</taxon>
    </lineage>
</organism>
<dbReference type="SUPFAM" id="SSF63825">
    <property type="entry name" value="YWTD domain"/>
    <property type="match status" value="1"/>
</dbReference>
<evidence type="ECO:0000313" key="3">
    <source>
        <dbReference type="EMBL" id="SHJ28427.1"/>
    </source>
</evidence>
<keyword evidence="4" id="KW-1185">Reference proteome</keyword>
<dbReference type="NCBIfam" id="TIGR04183">
    <property type="entry name" value="Por_Secre_tail"/>
    <property type="match status" value="1"/>
</dbReference>
<dbReference type="Proteomes" id="UP000184232">
    <property type="component" value="Unassembled WGS sequence"/>
</dbReference>
<dbReference type="Pfam" id="PF18962">
    <property type="entry name" value="Por_Secre_tail"/>
    <property type="match status" value="1"/>
</dbReference>
<dbReference type="EMBL" id="FQZH01000002">
    <property type="protein sequence ID" value="SHJ28427.1"/>
    <property type="molecule type" value="Genomic_DNA"/>
</dbReference>
<evidence type="ECO:0000313" key="4">
    <source>
        <dbReference type="Proteomes" id="UP000184232"/>
    </source>
</evidence>